<dbReference type="VEuPathDB" id="FungiDB:PHYBLDRAFT_159839"/>
<dbReference type="PANTHER" id="PTHR43628:SF1">
    <property type="entry name" value="CHITIN SYNTHASE REGULATORY FACTOR 2-RELATED"/>
    <property type="match status" value="1"/>
</dbReference>
<keyword evidence="2" id="KW-1185">Reference proteome</keyword>
<dbReference type="InterPro" id="IPR011990">
    <property type="entry name" value="TPR-like_helical_dom_sf"/>
</dbReference>
<protein>
    <recommendedName>
        <fullName evidence="3">Sel1 repeat family protein</fullName>
    </recommendedName>
</protein>
<dbReference type="SUPFAM" id="SSF81901">
    <property type="entry name" value="HCP-like"/>
    <property type="match status" value="1"/>
</dbReference>
<dbReference type="RefSeq" id="XP_018287748.1">
    <property type="nucleotide sequence ID" value="XM_018434069.1"/>
</dbReference>
<accession>A0A167L6K0</accession>
<organism evidence="1 2">
    <name type="scientific">Phycomyces blakesleeanus (strain ATCC 8743b / DSM 1359 / FGSC 10004 / NBRC 33097 / NRRL 1555)</name>
    <dbReference type="NCBI Taxonomy" id="763407"/>
    <lineage>
        <taxon>Eukaryota</taxon>
        <taxon>Fungi</taxon>
        <taxon>Fungi incertae sedis</taxon>
        <taxon>Mucoromycota</taxon>
        <taxon>Mucoromycotina</taxon>
        <taxon>Mucoromycetes</taxon>
        <taxon>Mucorales</taxon>
        <taxon>Phycomycetaceae</taxon>
        <taxon>Phycomyces</taxon>
    </lineage>
</organism>
<dbReference type="STRING" id="763407.A0A167L6K0"/>
<sequence length="146" mass="17205">MKQDYEQAHYWCIRGDDIWPSGLGYCQTCLGDMHRAGLGVPKDLVRSFEYYQKAASQQDAPQNYARYMLGEMFFKGEAWPQNFAVAVEYYKLAANEDHELSRLRLEEISRLEATRAEEERVKAEQALKRKTWRIWTLFTNRRKAAV</sequence>
<dbReference type="InParanoid" id="A0A167L6K0"/>
<dbReference type="EMBL" id="KV440991">
    <property type="protein sequence ID" value="OAD69708.1"/>
    <property type="molecule type" value="Genomic_DNA"/>
</dbReference>
<dbReference type="Gene3D" id="1.25.40.10">
    <property type="entry name" value="Tetratricopeptide repeat domain"/>
    <property type="match status" value="1"/>
</dbReference>
<gene>
    <name evidence="1" type="ORF">PHYBLDRAFT_159839</name>
</gene>
<evidence type="ECO:0000313" key="1">
    <source>
        <dbReference type="EMBL" id="OAD69708.1"/>
    </source>
</evidence>
<evidence type="ECO:0000313" key="2">
    <source>
        <dbReference type="Proteomes" id="UP000077315"/>
    </source>
</evidence>
<dbReference type="AlphaFoldDB" id="A0A167L6K0"/>
<dbReference type="OrthoDB" id="2384430at2759"/>
<dbReference type="GeneID" id="28994975"/>
<dbReference type="SMART" id="SM00671">
    <property type="entry name" value="SEL1"/>
    <property type="match status" value="2"/>
</dbReference>
<dbReference type="Proteomes" id="UP000077315">
    <property type="component" value="Unassembled WGS sequence"/>
</dbReference>
<dbReference type="Pfam" id="PF08238">
    <property type="entry name" value="Sel1"/>
    <property type="match status" value="3"/>
</dbReference>
<dbReference type="InterPro" id="IPR052945">
    <property type="entry name" value="Mitotic_Regulator"/>
</dbReference>
<reference evidence="2" key="1">
    <citation type="submission" date="2015-06" db="EMBL/GenBank/DDBJ databases">
        <title>Expansion of signal transduction pathways in fungi by whole-genome duplication.</title>
        <authorList>
            <consortium name="DOE Joint Genome Institute"/>
            <person name="Corrochano L.M."/>
            <person name="Kuo A."/>
            <person name="Marcet-Houben M."/>
            <person name="Polaino S."/>
            <person name="Salamov A."/>
            <person name="Villalobos J.M."/>
            <person name="Alvarez M.I."/>
            <person name="Avalos J."/>
            <person name="Benito E.P."/>
            <person name="Benoit I."/>
            <person name="Burger G."/>
            <person name="Camino L.P."/>
            <person name="Canovas D."/>
            <person name="Cerda-Olmedo E."/>
            <person name="Cheng J.-F."/>
            <person name="Dominguez A."/>
            <person name="Elias M."/>
            <person name="Eslava A.P."/>
            <person name="Glaser F."/>
            <person name="Grimwood J."/>
            <person name="Gutierrez G."/>
            <person name="Heitman J."/>
            <person name="Henrissat B."/>
            <person name="Iturriaga E.A."/>
            <person name="Lang B.F."/>
            <person name="Lavin J.L."/>
            <person name="Lee S."/>
            <person name="Li W."/>
            <person name="Lindquist E."/>
            <person name="Lopez-Garcia S."/>
            <person name="Luque E.M."/>
            <person name="Marcos A.T."/>
            <person name="Martin J."/>
            <person name="McCluskey K."/>
            <person name="Medina H.R."/>
            <person name="Miralles-Duran A."/>
            <person name="Miyazaki A."/>
            <person name="Munoz-Torres E."/>
            <person name="Oguiza J.A."/>
            <person name="Ohm R."/>
            <person name="Olmedo M."/>
            <person name="Orejas M."/>
            <person name="Ortiz-Castellanos L."/>
            <person name="Pisabarro A.G."/>
            <person name="Rodriguez-Romero J."/>
            <person name="Ruiz-Herrera J."/>
            <person name="Ruiz-Vazquez R."/>
            <person name="Sanz C."/>
            <person name="Schackwitz W."/>
            <person name="Schmutz J."/>
            <person name="Shahriari M."/>
            <person name="Shelest E."/>
            <person name="Silva-Franco F."/>
            <person name="Soanes D."/>
            <person name="Syed K."/>
            <person name="Tagua V.G."/>
            <person name="Talbot N.J."/>
            <person name="Thon M."/>
            <person name="De vries R.P."/>
            <person name="Wiebenga A."/>
            <person name="Yadav J.S."/>
            <person name="Braun E.L."/>
            <person name="Baker S."/>
            <person name="Garre V."/>
            <person name="Horwitz B."/>
            <person name="Torres-Martinez S."/>
            <person name="Idnurm A."/>
            <person name="Herrera-Estrella A."/>
            <person name="Gabaldon T."/>
            <person name="Grigoriev I.V."/>
        </authorList>
    </citation>
    <scope>NUCLEOTIDE SEQUENCE [LARGE SCALE GENOMIC DNA]</scope>
    <source>
        <strain evidence="2">NRRL 1555(-)</strain>
    </source>
</reference>
<name>A0A167L6K0_PHYB8</name>
<dbReference type="InterPro" id="IPR006597">
    <property type="entry name" value="Sel1-like"/>
</dbReference>
<dbReference type="PANTHER" id="PTHR43628">
    <property type="entry name" value="ACTIVATOR OF C KINASE PROTEIN 1-RELATED"/>
    <property type="match status" value="1"/>
</dbReference>
<evidence type="ECO:0008006" key="3">
    <source>
        <dbReference type="Google" id="ProtNLM"/>
    </source>
</evidence>
<proteinExistence type="predicted"/>